<dbReference type="Pfam" id="PF17404">
    <property type="entry name" value="Nrap_D3"/>
    <property type="match status" value="1"/>
</dbReference>
<feature type="compositionally biased region" description="Low complexity" evidence="6">
    <location>
        <begin position="34"/>
        <end position="44"/>
    </location>
</feature>
<evidence type="ECO:0008006" key="15">
    <source>
        <dbReference type="Google" id="ProtNLM"/>
    </source>
</evidence>
<gene>
    <name evidence="13" type="ORF">COHA_002196</name>
</gene>
<feature type="domain" description="Nrap protein" evidence="7">
    <location>
        <begin position="191"/>
        <end position="291"/>
    </location>
</feature>
<feature type="domain" description="Nrap protein" evidence="9">
    <location>
        <begin position="593"/>
        <end position="732"/>
    </location>
</feature>
<name>A0AAD5DTF7_9CHLO</name>
<dbReference type="InterPro" id="IPR035082">
    <property type="entry name" value="Nrap_D1"/>
</dbReference>
<dbReference type="Pfam" id="PF03813">
    <property type="entry name" value="Nrap"/>
    <property type="match status" value="1"/>
</dbReference>
<accession>A0AAD5DTF7</accession>
<dbReference type="Proteomes" id="UP001205105">
    <property type="component" value="Unassembled WGS sequence"/>
</dbReference>
<dbReference type="InterPro" id="IPR035367">
    <property type="entry name" value="Nrap_D2"/>
</dbReference>
<dbReference type="EMBL" id="JADXDR010000033">
    <property type="protein sequence ID" value="KAI7844052.1"/>
    <property type="molecule type" value="Genomic_DNA"/>
</dbReference>
<evidence type="ECO:0000256" key="5">
    <source>
        <dbReference type="RuleBase" id="RU364032"/>
    </source>
</evidence>
<dbReference type="InterPro" id="IPR035368">
    <property type="entry name" value="Nrap_D3"/>
</dbReference>
<protein>
    <recommendedName>
        <fullName evidence="15">Nucleolar protein 6</fullName>
    </recommendedName>
</protein>
<dbReference type="GO" id="GO:0034456">
    <property type="term" value="C:UTP-C complex"/>
    <property type="evidence" value="ECO:0007669"/>
    <property type="project" value="TreeGrafter"/>
</dbReference>
<feature type="domain" description="Nrap protein" evidence="12">
    <location>
        <begin position="1081"/>
        <end position="1290"/>
    </location>
</feature>
<evidence type="ECO:0000259" key="7">
    <source>
        <dbReference type="Pfam" id="PF03813"/>
    </source>
</evidence>
<comment type="subcellular location">
    <subcellularLocation>
        <location evidence="1 5">Nucleus</location>
        <location evidence="1 5">Nucleolus</location>
    </subcellularLocation>
</comment>
<comment type="similarity">
    <text evidence="2 5">Belongs to the NRAP family.</text>
</comment>
<dbReference type="Pfam" id="PF17406">
    <property type="entry name" value="Nrap_D5"/>
    <property type="match status" value="1"/>
</dbReference>
<feature type="compositionally biased region" description="Acidic residues" evidence="6">
    <location>
        <begin position="1"/>
        <end position="18"/>
    </location>
</feature>
<evidence type="ECO:0000256" key="2">
    <source>
        <dbReference type="ARBA" id="ARBA00006674"/>
    </source>
</evidence>
<dbReference type="Gene3D" id="1.10.1410.10">
    <property type="match status" value="1"/>
</dbReference>
<dbReference type="Pfam" id="PF17403">
    <property type="entry name" value="Nrap_D2"/>
    <property type="match status" value="1"/>
</dbReference>
<evidence type="ECO:0000313" key="14">
    <source>
        <dbReference type="Proteomes" id="UP001205105"/>
    </source>
</evidence>
<keyword evidence="4 5" id="KW-0539">Nucleus</keyword>
<dbReference type="InterPro" id="IPR035369">
    <property type="entry name" value="Nrap_D4"/>
</dbReference>
<evidence type="ECO:0000259" key="9">
    <source>
        <dbReference type="Pfam" id="PF17404"/>
    </source>
</evidence>
<feature type="compositionally biased region" description="Pro residues" evidence="6">
    <location>
        <begin position="356"/>
        <end position="367"/>
    </location>
</feature>
<dbReference type="InterPro" id="IPR035370">
    <property type="entry name" value="Nrap_D5"/>
</dbReference>
<dbReference type="PANTHER" id="PTHR17972">
    <property type="entry name" value="NUCLEOLAR RNA-ASSOCIATED PROTEIN"/>
    <property type="match status" value="1"/>
</dbReference>
<evidence type="ECO:0000259" key="12">
    <source>
        <dbReference type="Pfam" id="PF17407"/>
    </source>
</evidence>
<feature type="region of interest" description="Disordered" evidence="6">
    <location>
        <begin position="291"/>
        <end position="371"/>
    </location>
</feature>
<feature type="domain" description="Nrap protein" evidence="8">
    <location>
        <begin position="399"/>
        <end position="549"/>
    </location>
</feature>
<proteinExistence type="inferred from homology"/>
<dbReference type="GO" id="GO:0032040">
    <property type="term" value="C:small-subunit processome"/>
    <property type="evidence" value="ECO:0007669"/>
    <property type="project" value="TreeGrafter"/>
</dbReference>
<evidence type="ECO:0000259" key="11">
    <source>
        <dbReference type="Pfam" id="PF17406"/>
    </source>
</evidence>
<dbReference type="GO" id="GO:0006364">
    <property type="term" value="P:rRNA processing"/>
    <property type="evidence" value="ECO:0007669"/>
    <property type="project" value="TreeGrafter"/>
</dbReference>
<dbReference type="InterPro" id="IPR035371">
    <property type="entry name" value="Nrap_D6"/>
</dbReference>
<dbReference type="GO" id="GO:0006409">
    <property type="term" value="P:tRNA export from nucleus"/>
    <property type="evidence" value="ECO:0007669"/>
    <property type="project" value="TreeGrafter"/>
</dbReference>
<dbReference type="Pfam" id="PF17407">
    <property type="entry name" value="Nrap_D6"/>
    <property type="match status" value="1"/>
</dbReference>
<evidence type="ECO:0000256" key="4">
    <source>
        <dbReference type="ARBA" id="ARBA00023242"/>
    </source>
</evidence>
<dbReference type="GO" id="GO:0003723">
    <property type="term" value="F:RNA binding"/>
    <property type="evidence" value="ECO:0007669"/>
    <property type="project" value="UniProtKB-KW"/>
</dbReference>
<keyword evidence="3 5" id="KW-0694">RNA-binding</keyword>
<dbReference type="Pfam" id="PF17405">
    <property type="entry name" value="Nrap_D4"/>
    <property type="match status" value="1"/>
</dbReference>
<evidence type="ECO:0000259" key="10">
    <source>
        <dbReference type="Pfam" id="PF17405"/>
    </source>
</evidence>
<evidence type="ECO:0000259" key="8">
    <source>
        <dbReference type="Pfam" id="PF17403"/>
    </source>
</evidence>
<feature type="compositionally biased region" description="Basic and acidic residues" evidence="6">
    <location>
        <begin position="327"/>
        <end position="338"/>
    </location>
</feature>
<feature type="domain" description="Nrap protein" evidence="10">
    <location>
        <begin position="761"/>
        <end position="914"/>
    </location>
</feature>
<evidence type="ECO:0000313" key="13">
    <source>
        <dbReference type="EMBL" id="KAI7844052.1"/>
    </source>
</evidence>
<feature type="domain" description="Nrap protein" evidence="11">
    <location>
        <begin position="939"/>
        <end position="1015"/>
    </location>
</feature>
<evidence type="ECO:0000256" key="6">
    <source>
        <dbReference type="SAM" id="MobiDB-lite"/>
    </source>
</evidence>
<dbReference type="InterPro" id="IPR005554">
    <property type="entry name" value="NOL6/Upt22"/>
</dbReference>
<reference evidence="13" key="1">
    <citation type="submission" date="2020-11" db="EMBL/GenBank/DDBJ databases">
        <title>Chlorella ohadii genome sequencing and assembly.</title>
        <authorList>
            <person name="Murik O."/>
            <person name="Treves H."/>
            <person name="Kedem I."/>
            <person name="Shotland Y."/>
            <person name="Kaplan A."/>
        </authorList>
    </citation>
    <scope>NUCLEOTIDE SEQUENCE</scope>
    <source>
        <strain evidence="13">1</strain>
    </source>
</reference>
<feature type="compositionally biased region" description="Pro residues" evidence="6">
    <location>
        <begin position="294"/>
        <end position="310"/>
    </location>
</feature>
<evidence type="ECO:0000256" key="1">
    <source>
        <dbReference type="ARBA" id="ARBA00004604"/>
    </source>
</evidence>
<feature type="region of interest" description="Disordered" evidence="6">
    <location>
        <begin position="1"/>
        <end position="67"/>
    </location>
</feature>
<comment type="caution">
    <text evidence="13">The sequence shown here is derived from an EMBL/GenBank/DDBJ whole genome shotgun (WGS) entry which is preliminary data.</text>
</comment>
<organism evidence="13 14">
    <name type="scientific">Chlorella ohadii</name>
    <dbReference type="NCBI Taxonomy" id="2649997"/>
    <lineage>
        <taxon>Eukaryota</taxon>
        <taxon>Viridiplantae</taxon>
        <taxon>Chlorophyta</taxon>
        <taxon>core chlorophytes</taxon>
        <taxon>Trebouxiophyceae</taxon>
        <taxon>Chlorellales</taxon>
        <taxon>Chlorellaceae</taxon>
        <taxon>Chlorella clade</taxon>
        <taxon>Chlorella</taxon>
    </lineage>
</organism>
<evidence type="ECO:0000256" key="3">
    <source>
        <dbReference type="ARBA" id="ARBA00022884"/>
    </source>
</evidence>
<dbReference type="PANTHER" id="PTHR17972:SF0">
    <property type="entry name" value="NUCLEOLAR PROTEIN 6"/>
    <property type="match status" value="1"/>
</dbReference>
<sequence length="1294" mass="138683">MPWPESSDDEGLGFEVDADAALPDLKQAEEMRWLGLGPPLSSSDSEPDEQQRAKRRRRETNTEALGLGRVLGAALHPTLMGGDDGPPPPASRIEGATQAEASLLAMEVQGLLAQARPDSARERPLLRLLEQIACLLRGLPTAEVQAGNLVRGLLADFDAFPVRPLVFRAPTRLRVVGSFPLRATLGPDPCVDLAMAMPASCFDDKDELNHRYHIKRALYLSHVAAVLLRRRELCSGVGWECLADDPRRPVVVLTPPPGLSPGGFRIRLLPVAPPELCNLARLSPARNCLRSVVAPPPPRKPPPPPPPPGPAEAALAEHAAGKRRLTKKELRQLKEKAKKERKRRQHEENYKRKHAPPPPPPPGPQLLPTPHYNTTLVQDLLMVRLSDQCRAAAANCRYFADGAALLRAWARQQQLSQGADGLNSMVLTMMLVHLVEMGEVGQTMPAMHMLRLVLMMLANPKTFSRGLFMLRRSLGKAAGGAASGVGAAPPPDSRTWRKSFEVVFVDSTGWLNLAASMSKAALVQARSAAAHSIQMLNLGTPEAFDAVFATRQRLAATCDYWFHVRMPPAVPRVNTAGRLLPLRGHSAENKDLLQDVPAWRAVESRVESLAAKALGNRARLVRVFRRTLPRSPPGGGGKPMKESALVPEQEHILLGVQVDATAALRTLDMGPSADRAKEAAAFRAFWGDKAELRRFQDGAIAETVTWEEGDTGAGTRHHIVDSIVSYILLRHLPAGTRVTGHAGALDAALQRKHSSLDADVRAARLCEAAAERLSKRLRSLASDSLPLRVVAVQPLAPVLRHAAAFPPLPHLLAGAPHDALASEHVARCLEPVELLCQLEGSGKWPDKLEPYQKTKAALGCQLAQQLHTALGLDATATEDYVDVLTDGFAFRLLLATERDAAMQQMALEMAGASRLAVEEDMPLRTWHQGAISGVAGESPAYEPSVRLAKRWVGAHLLSPHLRDEAVELLVAALFTSPGLPAPASRTSGLLRFLQLLAEHPWRVQPLIVDPSRQATPPQPTHDDIMDAHLRRFAPPPRPLAPEPAEIQAAAAQAAAAAAEAAVQAAGEAADAALAMLFSRDLDEYDAILRLRGEALPSGANDLRLAPSSDVGSGSLRPELGPALLAANEQLAALSAAAAAAGQAKGCRAILKGIPASVLAARGHHLVRRQLLVGFDPLPLYTCLLQRRLGDLAVVCADWVGGRQVALKWRTPALAPAPLRPEAAHLCCPTGTPEAAPAEELTAQRRGVAAGAGQHQQEGGEDEGISAAAVVPDLVAVLADALQLCEGLVESACLQ</sequence>
<keyword evidence="14" id="KW-1185">Reference proteome</keyword>
<dbReference type="GO" id="GO:0032545">
    <property type="term" value="C:CURI complex"/>
    <property type="evidence" value="ECO:0007669"/>
    <property type="project" value="TreeGrafter"/>
</dbReference>